<sequence length="288" mass="33566">MPTAVNTVKTDKLFYRIFLNQPSLISELIPEIPVNCQFDYSAPVVKEKEFRLDGLLTPMEDENIPLIFLEAQMQKDRDFYSRYFGGIFIYLHQYSITRNWRGLLILNKRNQDLGCEIPYQDLLNNRVQRLFLSDLLTKEKLSPNLALLKLIVTPKKEAISEANKILASTTNQEEFNLRLDLVEAILVNKFPKLTIEEIQKMINLREADITQTRFYQQVLEIGRTEGTQIGEINMVIRQLNRRFGNLSPELQDQIRNLPITQLESLGEALLDFQSIIDLENWLTENTEN</sequence>
<dbReference type="EMBL" id="CP003940">
    <property type="protein sequence ID" value="AFZ46167.1"/>
    <property type="molecule type" value="Genomic_DNA"/>
</dbReference>
<dbReference type="PATRIC" id="fig|292563.3.peg.192"/>
<accession>K9YI65</accession>
<gene>
    <name evidence="2" type="ordered locus">Cyast_0184</name>
</gene>
<name>K9YI65_CYASC</name>
<dbReference type="eggNOG" id="COG5464">
    <property type="taxonomic scope" value="Bacteria"/>
</dbReference>
<keyword evidence="3" id="KW-1185">Reference proteome</keyword>
<reference evidence="3" key="1">
    <citation type="journal article" date="2013" name="Proc. Natl. Acad. Sci. U.S.A.">
        <title>Improving the coverage of the cyanobacterial phylum using diversity-driven genome sequencing.</title>
        <authorList>
            <person name="Shih P.M."/>
            <person name="Wu D."/>
            <person name="Latifi A."/>
            <person name="Axen S.D."/>
            <person name="Fewer D.P."/>
            <person name="Talla E."/>
            <person name="Calteau A."/>
            <person name="Cai F."/>
            <person name="Tandeau de Marsac N."/>
            <person name="Rippka R."/>
            <person name="Herdman M."/>
            <person name="Sivonen K."/>
            <person name="Coursin T."/>
            <person name="Laurent T."/>
            <person name="Goodwin L."/>
            <person name="Nolan M."/>
            <person name="Davenport K.W."/>
            <person name="Han C.S."/>
            <person name="Rubin E.M."/>
            <person name="Eisen J.A."/>
            <person name="Woyke T."/>
            <person name="Gugger M."/>
            <person name="Kerfeld C.A."/>
        </authorList>
    </citation>
    <scope>NUCLEOTIDE SEQUENCE [LARGE SCALE GENOMIC DNA]</scope>
    <source>
        <strain evidence="3">ATCC 29140 / PCC 7202</strain>
    </source>
</reference>
<dbReference type="HOGENOM" id="CLU_069065_0_2_3"/>
<evidence type="ECO:0000313" key="3">
    <source>
        <dbReference type="Proteomes" id="UP000010483"/>
    </source>
</evidence>
<feature type="domain" description="DUF4351" evidence="1">
    <location>
        <begin position="225"/>
        <end position="282"/>
    </location>
</feature>
<dbReference type="PANTHER" id="PTHR35586:SF2">
    <property type="entry name" value="SLL1542 PROTEIN"/>
    <property type="match status" value="1"/>
</dbReference>
<dbReference type="Pfam" id="PF14261">
    <property type="entry name" value="DUF4351"/>
    <property type="match status" value="1"/>
</dbReference>
<protein>
    <recommendedName>
        <fullName evidence="1">DUF4351 domain-containing protein</fullName>
    </recommendedName>
</protein>
<dbReference type="KEGG" id="csn:Cyast_0184"/>
<dbReference type="Pfam" id="PF11103">
    <property type="entry name" value="DUF2887"/>
    <property type="match status" value="1"/>
</dbReference>
<dbReference type="BioCyc" id="CSTA292563:G1353-186-MONOMER"/>
<dbReference type="PANTHER" id="PTHR35586">
    <property type="entry name" value="SLL1691 PROTEIN"/>
    <property type="match status" value="1"/>
</dbReference>
<evidence type="ECO:0000259" key="1">
    <source>
        <dbReference type="Pfam" id="PF14261"/>
    </source>
</evidence>
<evidence type="ECO:0000313" key="2">
    <source>
        <dbReference type="EMBL" id="AFZ46167.1"/>
    </source>
</evidence>
<dbReference type="Proteomes" id="UP000010483">
    <property type="component" value="Chromosome"/>
</dbReference>
<dbReference type="AlphaFoldDB" id="K9YI65"/>
<dbReference type="STRING" id="292563.Cyast_0184"/>
<organism evidence="2 3">
    <name type="scientific">Cyanobacterium stanieri (strain ATCC 29140 / PCC 7202)</name>
    <dbReference type="NCBI Taxonomy" id="292563"/>
    <lineage>
        <taxon>Bacteria</taxon>
        <taxon>Bacillati</taxon>
        <taxon>Cyanobacteriota</taxon>
        <taxon>Cyanophyceae</taxon>
        <taxon>Oscillatoriophycideae</taxon>
        <taxon>Chroococcales</taxon>
        <taxon>Geminocystaceae</taxon>
        <taxon>Cyanobacterium</taxon>
    </lineage>
</organism>
<dbReference type="InterPro" id="IPR022573">
    <property type="entry name" value="DUF2887"/>
</dbReference>
<dbReference type="InterPro" id="IPR025587">
    <property type="entry name" value="DUF4351"/>
</dbReference>
<proteinExistence type="predicted"/>